<proteinExistence type="predicted"/>
<accession>A0A0G1CWT1</accession>
<sequence length="268" mass="30738">MIMSTVDLLSSFGLDEKEGRVYLGLTKLGWTTILDLSRRSQIKRSSLYRVIERLVAKGLVEVKPDEFTTYYRCASTEVFEAMIAEQKYRVRAMDTDLQLLRSQLKLLQSSGVQETGVRFHRGPRGIQVLELKIVSQPNLKLRILGTSQWHETVGRRFAEEIRQKELERGITVREITNPGMEEKIPLSGQIDWTDNVEFVKRCYRHRQISRKEIAINNEITVLPEALVLYSITADEVVGIEIQSTSYAKIMAGLFDGLWERAQPIDSFG</sequence>
<organism evidence="2 3">
    <name type="scientific">Candidatus Woesebacteria bacterium GW2011_GWA1_43_12</name>
    <dbReference type="NCBI Taxonomy" id="1618557"/>
    <lineage>
        <taxon>Bacteria</taxon>
        <taxon>Candidatus Woeseibacteriota</taxon>
    </lineage>
</organism>
<evidence type="ECO:0000313" key="3">
    <source>
        <dbReference type="Proteomes" id="UP000034669"/>
    </source>
</evidence>
<dbReference type="PANTHER" id="PTHR34293">
    <property type="entry name" value="HTH-TYPE TRANSCRIPTIONAL REGULATOR TRMBL2"/>
    <property type="match status" value="1"/>
</dbReference>
<dbReference type="SUPFAM" id="SSF46785">
    <property type="entry name" value="Winged helix' DNA-binding domain"/>
    <property type="match status" value="1"/>
</dbReference>
<evidence type="ECO:0000259" key="1">
    <source>
        <dbReference type="Pfam" id="PF01978"/>
    </source>
</evidence>
<name>A0A0G1CWT1_9BACT</name>
<dbReference type="InterPro" id="IPR002831">
    <property type="entry name" value="Tscrpt_reg_TrmB_N"/>
</dbReference>
<reference evidence="2 3" key="1">
    <citation type="journal article" date="2015" name="Nature">
        <title>rRNA introns, odd ribosomes, and small enigmatic genomes across a large radiation of phyla.</title>
        <authorList>
            <person name="Brown C.T."/>
            <person name="Hug L.A."/>
            <person name="Thomas B.C."/>
            <person name="Sharon I."/>
            <person name="Castelle C.J."/>
            <person name="Singh A."/>
            <person name="Wilkins M.J."/>
            <person name="Williams K.H."/>
            <person name="Banfield J.F."/>
        </authorList>
    </citation>
    <scope>NUCLEOTIDE SEQUENCE [LARGE SCALE GENOMIC DNA]</scope>
</reference>
<feature type="domain" description="Transcription regulator TrmB N-terminal" evidence="1">
    <location>
        <begin position="9"/>
        <end position="76"/>
    </location>
</feature>
<dbReference type="InterPro" id="IPR051797">
    <property type="entry name" value="TrmB-like"/>
</dbReference>
<dbReference type="InterPro" id="IPR036390">
    <property type="entry name" value="WH_DNA-bd_sf"/>
</dbReference>
<evidence type="ECO:0000313" key="2">
    <source>
        <dbReference type="EMBL" id="KKS90195.1"/>
    </source>
</evidence>
<protein>
    <recommendedName>
        <fullName evidence="1">Transcription regulator TrmB N-terminal domain-containing protein</fullName>
    </recommendedName>
</protein>
<dbReference type="AlphaFoldDB" id="A0A0G1CWT1"/>
<comment type="caution">
    <text evidence="2">The sequence shown here is derived from an EMBL/GenBank/DDBJ whole genome shotgun (WGS) entry which is preliminary data.</text>
</comment>
<dbReference type="Gene3D" id="1.10.10.10">
    <property type="entry name" value="Winged helix-like DNA-binding domain superfamily/Winged helix DNA-binding domain"/>
    <property type="match status" value="1"/>
</dbReference>
<dbReference type="InterPro" id="IPR036388">
    <property type="entry name" value="WH-like_DNA-bd_sf"/>
</dbReference>
<dbReference type="EMBL" id="LCFI01000007">
    <property type="protein sequence ID" value="KKS90195.1"/>
    <property type="molecule type" value="Genomic_DNA"/>
</dbReference>
<dbReference type="PANTHER" id="PTHR34293:SF1">
    <property type="entry name" value="HTH-TYPE TRANSCRIPTIONAL REGULATOR TRMBL2"/>
    <property type="match status" value="1"/>
</dbReference>
<dbReference type="Proteomes" id="UP000034669">
    <property type="component" value="Unassembled WGS sequence"/>
</dbReference>
<gene>
    <name evidence="2" type="ORF">UV66_C0007G0007</name>
</gene>
<dbReference type="Pfam" id="PF01978">
    <property type="entry name" value="TrmB"/>
    <property type="match status" value="1"/>
</dbReference>